<dbReference type="Gramene" id="TraesRN6B0100161100.1">
    <property type="protein sequence ID" value="TraesRN6B0100161100.1"/>
    <property type="gene ID" value="TraesRN6B0100161100"/>
</dbReference>
<dbReference type="Gramene" id="TraesCS6B03G0169900.1">
    <property type="protein sequence ID" value="TraesCS6B03G0169900.1.CDS"/>
    <property type="gene ID" value="TraesCS6B03G0169900"/>
</dbReference>
<dbReference type="OMA" id="DYDMEDR"/>
<name>A0A3B6PG37_WHEAT</name>
<protein>
    <submittedName>
        <fullName evidence="3">Uncharacterized protein</fullName>
    </submittedName>
</protein>
<evidence type="ECO:0000313" key="3">
    <source>
        <dbReference type="EnsemblPlants" id="TraesCS6B02G072700.1"/>
    </source>
</evidence>
<dbReference type="Pfam" id="PF23635">
    <property type="entry name" value="Beta-prop_AT5G49610-like"/>
    <property type="match status" value="1"/>
</dbReference>
<sequence length="414" mass="46482">MSSPRWPAATPPLEDEDLLTEILLRLPPQPSSLPRASLVCRQWRWLISDPRFVRRFRRRHRRNPPLIGFFDMGPRSLYFVPTVDAPNRVPPERFGLQFEDGDQFMPLGSRHGLVFVIHLSLSRVLVWDPVTADQHLIALPPGLMGHLNRTMVHGAVLRAAGEDQHFQVVLVVADDDYDMQDRQMLACVYSSRTGVWGDIISAPLPPKVPIGSRPLMVSPSKEAVLVDNSLHWMLFGSLVGILEFDLLKQSVAVIPTPVGVVSSHGRHELTVVRAKGGGLGFLIVIDFCAQSWRRKTDCHGVASWELERTIELDKLLPLNQEMRAHLYIVGFAEENNVVFAWTPVIGLFLIHCSSRKFPIPACLHVIFHLKVSFLQKHVLVVDMMELLLVDTTEVSFCSIPLLVKQAASHGESIA</sequence>
<dbReference type="PANTHER" id="PTHR32133">
    <property type="entry name" value="OS07G0120400 PROTEIN"/>
    <property type="match status" value="1"/>
</dbReference>
<evidence type="ECO:0000259" key="1">
    <source>
        <dbReference type="Pfam" id="PF12937"/>
    </source>
</evidence>
<reference evidence="3" key="2">
    <citation type="submission" date="2018-10" db="UniProtKB">
        <authorList>
            <consortium name="EnsemblPlants"/>
        </authorList>
    </citation>
    <scope>IDENTIFICATION</scope>
</reference>
<dbReference type="OrthoDB" id="605328at2759"/>
<accession>A0A3B6PG37</accession>
<dbReference type="Gene3D" id="1.20.1280.50">
    <property type="match status" value="1"/>
</dbReference>
<dbReference type="SUPFAM" id="SSF81383">
    <property type="entry name" value="F-box domain"/>
    <property type="match status" value="1"/>
</dbReference>
<feature type="domain" description="F-box protein AT5G49610-like beta-propeller" evidence="2">
    <location>
        <begin position="109"/>
        <end position="317"/>
    </location>
</feature>
<evidence type="ECO:0000313" key="4">
    <source>
        <dbReference type="Proteomes" id="UP000019116"/>
    </source>
</evidence>
<dbReference type="InterPro" id="IPR056594">
    <property type="entry name" value="AT5G49610-like_b-prop"/>
</dbReference>
<organism evidence="3">
    <name type="scientific">Triticum aestivum</name>
    <name type="common">Wheat</name>
    <dbReference type="NCBI Taxonomy" id="4565"/>
    <lineage>
        <taxon>Eukaryota</taxon>
        <taxon>Viridiplantae</taxon>
        <taxon>Streptophyta</taxon>
        <taxon>Embryophyta</taxon>
        <taxon>Tracheophyta</taxon>
        <taxon>Spermatophyta</taxon>
        <taxon>Magnoliopsida</taxon>
        <taxon>Liliopsida</taxon>
        <taxon>Poales</taxon>
        <taxon>Poaceae</taxon>
        <taxon>BOP clade</taxon>
        <taxon>Pooideae</taxon>
        <taxon>Triticodae</taxon>
        <taxon>Triticeae</taxon>
        <taxon>Triticinae</taxon>
        <taxon>Triticum</taxon>
    </lineage>
</organism>
<dbReference type="Gramene" id="TraesCS6B02G072700.1">
    <property type="protein sequence ID" value="TraesCS6B02G072700.1"/>
    <property type="gene ID" value="TraesCS6B02G072700"/>
</dbReference>
<dbReference type="AlphaFoldDB" id="A0A3B6PG37"/>
<dbReference type="Proteomes" id="UP000019116">
    <property type="component" value="Chromosome 6B"/>
</dbReference>
<proteinExistence type="predicted"/>
<dbReference type="PANTHER" id="PTHR32133:SF320">
    <property type="entry name" value="F-BOX DOMAIN-CONTAINING PROTEIN"/>
    <property type="match status" value="1"/>
</dbReference>
<dbReference type="EnsemblPlants" id="TraesCS6B02G072700.1">
    <property type="protein sequence ID" value="TraesCS6B02G072700.1"/>
    <property type="gene ID" value="TraesCS6B02G072700"/>
</dbReference>
<keyword evidence="4" id="KW-1185">Reference proteome</keyword>
<feature type="domain" description="F-box" evidence="1">
    <location>
        <begin position="17"/>
        <end position="58"/>
    </location>
</feature>
<dbReference type="InterPro" id="IPR036047">
    <property type="entry name" value="F-box-like_dom_sf"/>
</dbReference>
<dbReference type="Pfam" id="PF12937">
    <property type="entry name" value="F-box-like"/>
    <property type="match status" value="1"/>
</dbReference>
<dbReference type="InterPro" id="IPR001810">
    <property type="entry name" value="F-box_dom"/>
</dbReference>
<evidence type="ECO:0000259" key="2">
    <source>
        <dbReference type="Pfam" id="PF23635"/>
    </source>
</evidence>
<reference evidence="3" key="1">
    <citation type="submission" date="2018-08" db="EMBL/GenBank/DDBJ databases">
        <authorList>
            <person name="Rossello M."/>
        </authorList>
    </citation>
    <scope>NUCLEOTIDE SEQUENCE [LARGE SCALE GENOMIC DNA]</scope>
    <source>
        <strain evidence="3">cv. Chinese Spring</strain>
    </source>
</reference>